<evidence type="ECO:0000313" key="11">
    <source>
        <dbReference type="Proteomes" id="UP001353858"/>
    </source>
</evidence>
<organism evidence="10 11">
    <name type="scientific">Aquatica leii</name>
    <dbReference type="NCBI Taxonomy" id="1421715"/>
    <lineage>
        <taxon>Eukaryota</taxon>
        <taxon>Metazoa</taxon>
        <taxon>Ecdysozoa</taxon>
        <taxon>Arthropoda</taxon>
        <taxon>Hexapoda</taxon>
        <taxon>Insecta</taxon>
        <taxon>Pterygota</taxon>
        <taxon>Neoptera</taxon>
        <taxon>Endopterygota</taxon>
        <taxon>Coleoptera</taxon>
        <taxon>Polyphaga</taxon>
        <taxon>Elateriformia</taxon>
        <taxon>Elateroidea</taxon>
        <taxon>Lampyridae</taxon>
        <taxon>Luciolinae</taxon>
        <taxon>Aquatica</taxon>
    </lineage>
</organism>
<dbReference type="PANTHER" id="PTHR24379:SF121">
    <property type="entry name" value="C2H2-TYPE DOMAIN-CONTAINING PROTEIN"/>
    <property type="match status" value="1"/>
</dbReference>
<feature type="domain" description="C2H2-type" evidence="7">
    <location>
        <begin position="396"/>
        <end position="424"/>
    </location>
</feature>
<feature type="domain" description="C2H2-type" evidence="7">
    <location>
        <begin position="279"/>
        <end position="306"/>
    </location>
</feature>
<dbReference type="EMBL" id="JARPUR010000003">
    <property type="protein sequence ID" value="KAK4879267.1"/>
    <property type="molecule type" value="Genomic_DNA"/>
</dbReference>
<dbReference type="SMART" id="SM00355">
    <property type="entry name" value="ZnF_C2H2"/>
    <property type="match status" value="8"/>
</dbReference>
<dbReference type="Pfam" id="PF00096">
    <property type="entry name" value="zf-C2H2"/>
    <property type="match status" value="1"/>
</dbReference>
<dbReference type="PROSITE" id="PS51915">
    <property type="entry name" value="ZAD"/>
    <property type="match status" value="1"/>
</dbReference>
<evidence type="ECO:0000256" key="2">
    <source>
        <dbReference type="ARBA" id="ARBA00022737"/>
    </source>
</evidence>
<evidence type="ECO:0000256" key="6">
    <source>
        <dbReference type="PROSITE-ProRule" id="PRU01263"/>
    </source>
</evidence>
<feature type="domain" description="Peptidase S1" evidence="8">
    <location>
        <begin position="453"/>
        <end position="661"/>
    </location>
</feature>
<evidence type="ECO:0000256" key="4">
    <source>
        <dbReference type="ARBA" id="ARBA00022833"/>
    </source>
</evidence>
<comment type="caution">
    <text evidence="10">The sequence shown here is derived from an EMBL/GenBank/DDBJ whole genome shotgun (WGS) entry which is preliminary data.</text>
</comment>
<dbReference type="InterPro" id="IPR001254">
    <property type="entry name" value="Trypsin_dom"/>
</dbReference>
<keyword evidence="1 6" id="KW-0479">Metal-binding</keyword>
<dbReference type="SUPFAM" id="SSF57716">
    <property type="entry name" value="Glucocorticoid receptor-like (DNA-binding domain)"/>
    <property type="match status" value="1"/>
</dbReference>
<dbReference type="GO" id="GO:0005634">
    <property type="term" value="C:nucleus"/>
    <property type="evidence" value="ECO:0007669"/>
    <property type="project" value="InterPro"/>
</dbReference>
<evidence type="ECO:0000259" key="8">
    <source>
        <dbReference type="PROSITE" id="PS50240"/>
    </source>
</evidence>
<dbReference type="Gene3D" id="3.40.1800.20">
    <property type="match status" value="1"/>
</dbReference>
<feature type="binding site" evidence="6">
    <location>
        <position position="64"/>
    </location>
    <ligand>
        <name>Zn(2+)</name>
        <dbReference type="ChEBI" id="CHEBI:29105"/>
    </ligand>
</feature>
<dbReference type="Pfam" id="PF07776">
    <property type="entry name" value="zf-AD"/>
    <property type="match status" value="1"/>
</dbReference>
<dbReference type="PROSITE" id="PS00028">
    <property type="entry name" value="ZINC_FINGER_C2H2_1"/>
    <property type="match status" value="6"/>
</dbReference>
<feature type="binding site" evidence="6">
    <location>
        <position position="67"/>
    </location>
    <ligand>
        <name>Zn(2+)</name>
        <dbReference type="ChEBI" id="CHEBI:29105"/>
    </ligand>
</feature>
<dbReference type="GO" id="GO:0004252">
    <property type="term" value="F:serine-type endopeptidase activity"/>
    <property type="evidence" value="ECO:0007669"/>
    <property type="project" value="InterPro"/>
</dbReference>
<dbReference type="GO" id="GO:0008270">
    <property type="term" value="F:zinc ion binding"/>
    <property type="evidence" value="ECO:0007669"/>
    <property type="project" value="UniProtKB-UniRule"/>
</dbReference>
<keyword evidence="4 6" id="KW-0862">Zinc</keyword>
<dbReference type="InterPro" id="IPR012934">
    <property type="entry name" value="Znf_AD"/>
</dbReference>
<feature type="domain" description="C2H2-type" evidence="7">
    <location>
        <begin position="116"/>
        <end position="143"/>
    </location>
</feature>
<gene>
    <name evidence="10" type="ORF">RN001_007413</name>
</gene>
<dbReference type="Proteomes" id="UP001353858">
    <property type="component" value="Unassembled WGS sequence"/>
</dbReference>
<dbReference type="GO" id="GO:0006508">
    <property type="term" value="P:proteolysis"/>
    <property type="evidence" value="ECO:0007669"/>
    <property type="project" value="InterPro"/>
</dbReference>
<keyword evidence="11" id="KW-1185">Reference proteome</keyword>
<dbReference type="AlphaFoldDB" id="A0AAN7P8A3"/>
<dbReference type="Gene3D" id="2.40.10.10">
    <property type="entry name" value="Trypsin-like serine proteases"/>
    <property type="match status" value="1"/>
</dbReference>
<dbReference type="SUPFAM" id="SSF50494">
    <property type="entry name" value="Trypsin-like serine proteases"/>
    <property type="match status" value="1"/>
</dbReference>
<keyword evidence="2" id="KW-0677">Repeat</keyword>
<feature type="domain" description="ZAD" evidence="9">
    <location>
        <begin position="13"/>
        <end position="91"/>
    </location>
</feature>
<feature type="domain" description="C2H2-type" evidence="7">
    <location>
        <begin position="308"/>
        <end position="335"/>
    </location>
</feature>
<evidence type="ECO:0000256" key="5">
    <source>
        <dbReference type="PROSITE-ProRule" id="PRU00042"/>
    </source>
</evidence>
<dbReference type="SMART" id="SM00868">
    <property type="entry name" value="zf-AD"/>
    <property type="match status" value="1"/>
</dbReference>
<feature type="binding site" evidence="6">
    <location>
        <position position="15"/>
    </location>
    <ligand>
        <name>Zn(2+)</name>
        <dbReference type="ChEBI" id="CHEBI:29105"/>
    </ligand>
</feature>
<dbReference type="InterPro" id="IPR013087">
    <property type="entry name" value="Znf_C2H2_type"/>
</dbReference>
<dbReference type="Pfam" id="PF00089">
    <property type="entry name" value="Trypsin"/>
    <property type="match status" value="1"/>
</dbReference>
<accession>A0AAN7P8A3</accession>
<dbReference type="InterPro" id="IPR009003">
    <property type="entry name" value="Peptidase_S1_PA"/>
</dbReference>
<proteinExistence type="predicted"/>
<name>A0AAN7P8A3_9COLE</name>
<protein>
    <submittedName>
        <fullName evidence="10">Uncharacterized protein</fullName>
    </submittedName>
</protein>
<dbReference type="InterPro" id="IPR036236">
    <property type="entry name" value="Znf_C2H2_sf"/>
</dbReference>
<reference evidence="11" key="1">
    <citation type="submission" date="2023-01" db="EMBL/GenBank/DDBJ databases">
        <title>Key to firefly adult light organ development and bioluminescence: homeobox transcription factors regulate luciferase expression and transportation to peroxisome.</title>
        <authorList>
            <person name="Fu X."/>
        </authorList>
    </citation>
    <scope>NUCLEOTIDE SEQUENCE [LARGE SCALE GENOMIC DNA]</scope>
</reference>
<dbReference type="PROSITE" id="PS50240">
    <property type="entry name" value="TRYPSIN_DOM"/>
    <property type="match status" value="1"/>
</dbReference>
<feature type="domain" description="C2H2-type" evidence="7">
    <location>
        <begin position="369"/>
        <end position="396"/>
    </location>
</feature>
<dbReference type="PANTHER" id="PTHR24379">
    <property type="entry name" value="KRAB AND ZINC FINGER DOMAIN-CONTAINING"/>
    <property type="match status" value="1"/>
</dbReference>
<keyword evidence="3 5" id="KW-0863">Zinc-finger</keyword>
<evidence type="ECO:0000256" key="3">
    <source>
        <dbReference type="ARBA" id="ARBA00022771"/>
    </source>
</evidence>
<feature type="binding site" evidence="6">
    <location>
        <position position="18"/>
    </location>
    <ligand>
        <name>Zn(2+)</name>
        <dbReference type="ChEBI" id="CHEBI:29105"/>
    </ligand>
</feature>
<dbReference type="SUPFAM" id="SSF57667">
    <property type="entry name" value="beta-beta-alpha zinc fingers"/>
    <property type="match status" value="1"/>
</dbReference>
<sequence length="665" mass="75493">MAIVLEIPRDIDKLCRTCMNLIDCENNVPNFVIVDNTQTELCGMLQTVTSLKVTLQDGLPKSLCSHCADQLKTAYTFILQCTQVDHNLKRILESSNCINGDPSNVTKLKTETLDDFTCSLCELSFMSYYELSMHLITHNSSKSLIERFNESFCDIDNKYNIDVKQDIEEQRLLIEECRNNLSLQNVTSIGAKCHKTAVDKTISTGPIFKKRLQCKNCNKHFQSEESLQRHISECGSKYKPALCNLCGKTCKDFSSLSLHFLNHSLTSDLLSENVVSEVHFCEFCGQLFENDSCLSQHYTEQHENRPNMECFECFEIFDTEKDFLAHLTLHSNDENSDSYEELQCVLCPEKFNSKSELYKHSFSHLMKRYTCRKCSLSFCTQDSYFAHLPVHSSGKHVCSLCGKCLSTSSALKCHIEGVHPVELQHCCSVLAITIEISKRKCISNERDWTLLKAIDAVKSTKFSAPWMLSLVDLSNNEKNIVCGAVIISVKWALTTAYCISSVSNKTDVAFYGGYSSMNDGGIYHSFTNVILHKSYNTIAIVEVIPYFNNLREIPIGIDEHVYKTKLNIYGWQTESHHKNLIKIVITEFTFCNLTDGKKKSMCIKLHSKAYSFIDVLPGAAFVKDNVIIGMSYDVLQFKTNTAYGMFLNVTSSNRWIQENICANLK</sequence>
<feature type="domain" description="C2H2-type" evidence="7">
    <location>
        <begin position="212"/>
        <end position="240"/>
    </location>
</feature>
<dbReference type="InterPro" id="IPR043504">
    <property type="entry name" value="Peptidase_S1_PA_chymotrypsin"/>
</dbReference>
<evidence type="ECO:0000256" key="1">
    <source>
        <dbReference type="ARBA" id="ARBA00022723"/>
    </source>
</evidence>
<evidence type="ECO:0000313" key="10">
    <source>
        <dbReference type="EMBL" id="KAK4879267.1"/>
    </source>
</evidence>
<dbReference type="Gene3D" id="3.30.160.60">
    <property type="entry name" value="Classic Zinc Finger"/>
    <property type="match status" value="3"/>
</dbReference>
<evidence type="ECO:0000259" key="7">
    <source>
        <dbReference type="PROSITE" id="PS50157"/>
    </source>
</evidence>
<evidence type="ECO:0000259" key="9">
    <source>
        <dbReference type="PROSITE" id="PS51915"/>
    </source>
</evidence>
<dbReference type="PROSITE" id="PS50157">
    <property type="entry name" value="ZINC_FINGER_C2H2_2"/>
    <property type="match status" value="7"/>
</dbReference>
<feature type="domain" description="C2H2-type" evidence="7">
    <location>
        <begin position="342"/>
        <end position="369"/>
    </location>
</feature>